<dbReference type="EMBL" id="CDMZ01000224">
    <property type="protein sequence ID" value="CEM09590.1"/>
    <property type="molecule type" value="Genomic_DNA"/>
</dbReference>
<name>A0A0G4FAI3_9ALVE</name>
<evidence type="ECO:0000259" key="3">
    <source>
        <dbReference type="SMART" id="SM00032"/>
    </source>
</evidence>
<reference evidence="4" key="1">
    <citation type="submission" date="2014-11" db="EMBL/GenBank/DDBJ databases">
        <authorList>
            <person name="Otto D Thomas"/>
            <person name="Naeem Raeece"/>
        </authorList>
    </citation>
    <scope>NUCLEOTIDE SEQUENCE</scope>
</reference>
<dbReference type="SMART" id="SM00032">
    <property type="entry name" value="CCP"/>
    <property type="match status" value="3"/>
</dbReference>
<gene>
    <name evidence="4" type="ORF">Cvel_15902</name>
</gene>
<keyword evidence="1" id="KW-1015">Disulfide bond</keyword>
<evidence type="ECO:0000256" key="1">
    <source>
        <dbReference type="ARBA" id="ARBA00023157"/>
    </source>
</evidence>
<proteinExistence type="predicted"/>
<dbReference type="AlphaFoldDB" id="A0A0G4FAI3"/>
<feature type="domain" description="Sushi" evidence="3">
    <location>
        <begin position="645"/>
        <end position="717"/>
    </location>
</feature>
<feature type="compositionally biased region" description="Basic and acidic residues" evidence="2">
    <location>
        <begin position="13"/>
        <end position="24"/>
    </location>
</feature>
<feature type="domain" description="Sushi" evidence="3">
    <location>
        <begin position="569"/>
        <end position="641"/>
    </location>
</feature>
<dbReference type="PhylomeDB" id="A0A0G4FAI3"/>
<protein>
    <recommendedName>
        <fullName evidence="3">Sushi domain-containing protein</fullName>
    </recommendedName>
</protein>
<organism evidence="4">
    <name type="scientific">Chromera velia CCMP2878</name>
    <dbReference type="NCBI Taxonomy" id="1169474"/>
    <lineage>
        <taxon>Eukaryota</taxon>
        <taxon>Sar</taxon>
        <taxon>Alveolata</taxon>
        <taxon>Colpodellida</taxon>
        <taxon>Chromeraceae</taxon>
        <taxon>Chromera</taxon>
    </lineage>
</organism>
<feature type="domain" description="Sushi" evidence="3">
    <location>
        <begin position="721"/>
        <end position="784"/>
    </location>
</feature>
<evidence type="ECO:0000256" key="2">
    <source>
        <dbReference type="SAM" id="MobiDB-lite"/>
    </source>
</evidence>
<dbReference type="VEuPathDB" id="CryptoDB:Cvel_15902"/>
<sequence length="890" mass="92496">MFNPLPAAATSSDLDRASPWRDSVDPMQDVDLGGAAFVETGEGEGVGSGKSGMKSAELFSPAQTARCTSEVLNLVEGAVLTTGSGSAPPWRSIVTAEDEGGSGNRVVAWSDPFYASPVLEEREGKEGPLLSSAGGTGDIEEESKGQGPGMWLSFGDGRFLESLSDCTPLAASAESAMSQGLRLSFYVDLDSSAAPIGKRQVILDNGGGLQIGVTGLSEGRGRFGVLSVGEGLGLAEACLGHPFLLSVSFRGDESGGVSFEVRKNGVRLPLGDGNSTFVRNLSTKTGGGGGAEEGGGAAVLSALGRLTLGCNGDGKDCFRGQKGGLGVSDRCGDGTVQREDGEECDPLEETAAGGNGGANLCGCNCQSQCAPGHSPQPAHVTEVSVSCGVITAGEWTPIPPPLSCRRDCAVSSAPWAKDVAAGVIKVNKRELLEAAAHMKDGERISVSCEDPMQPSVGQSPAQSLLCTDGVIEPLTLVCSPECGSGGGGDAALAEGTSSAGAGLARSNREATPIMCTKPAAPPVFERAATTKEEEERSTETTSGVDFGTEKISCDGGLLSSSALKCLDPCPGLNANELNAKHLLVNRQEALLPFAQMPAGSTLSLSCETGSEPRALASGERLQNPSSLTCEGDGWAALPLECAEFCLPFEPMESQYRVQVEGGREISEESSSPSLPVGTVVSISCAPGFMPPFGDERQREEILCLGKERGYSENTLICTAPCNSLPDYDKMRLKLTGDSAPIFPLPHGYKIPFECAAGFSPSDPQISEGFAVCQNGAWTEVSLECEGACAAFDLKLLQEAHAVLKGVSEKQLEEDPMWRRHGTEFELECPAGTAASRVGGQRQTETVQCVNGEWSVITLDCARQFRGMEGGGAYPFLLSLVFVWCTREASS</sequence>
<accession>A0A0G4FAI3</accession>
<feature type="region of interest" description="Disordered" evidence="2">
    <location>
        <begin position="121"/>
        <end position="146"/>
    </location>
</feature>
<evidence type="ECO:0000313" key="4">
    <source>
        <dbReference type="EMBL" id="CEM09590.1"/>
    </source>
</evidence>
<dbReference type="InterPro" id="IPR000436">
    <property type="entry name" value="Sushi_SCR_CCP_dom"/>
</dbReference>
<feature type="region of interest" description="Disordered" evidence="2">
    <location>
        <begin position="1"/>
        <end position="26"/>
    </location>
</feature>